<dbReference type="Proteomes" id="UP000789901">
    <property type="component" value="Unassembled WGS sequence"/>
</dbReference>
<evidence type="ECO:0000313" key="4">
    <source>
        <dbReference type="Proteomes" id="UP000789901"/>
    </source>
</evidence>
<evidence type="ECO:0000256" key="1">
    <source>
        <dbReference type="SAM" id="MobiDB-lite"/>
    </source>
</evidence>
<dbReference type="EMBL" id="CAJVQB010008825">
    <property type="protein sequence ID" value="CAG8723630.1"/>
    <property type="molecule type" value="Genomic_DNA"/>
</dbReference>
<organism evidence="3 4">
    <name type="scientific">Gigaspora margarita</name>
    <dbReference type="NCBI Taxonomy" id="4874"/>
    <lineage>
        <taxon>Eukaryota</taxon>
        <taxon>Fungi</taxon>
        <taxon>Fungi incertae sedis</taxon>
        <taxon>Mucoromycota</taxon>
        <taxon>Glomeromycotina</taxon>
        <taxon>Glomeromycetes</taxon>
        <taxon>Diversisporales</taxon>
        <taxon>Gigasporaceae</taxon>
        <taxon>Gigaspora</taxon>
    </lineage>
</organism>
<proteinExistence type="predicted"/>
<feature type="region of interest" description="Disordered" evidence="1">
    <location>
        <begin position="1"/>
        <end position="38"/>
    </location>
</feature>
<protein>
    <submittedName>
        <fullName evidence="3">9636_t:CDS:1</fullName>
    </submittedName>
</protein>
<dbReference type="Gene3D" id="1.10.340.70">
    <property type="match status" value="1"/>
</dbReference>
<feature type="non-terminal residue" evidence="3">
    <location>
        <position position="449"/>
    </location>
</feature>
<dbReference type="Pfam" id="PF17921">
    <property type="entry name" value="Integrase_H2C2"/>
    <property type="match status" value="1"/>
</dbReference>
<accession>A0ABN7V2W4</accession>
<reference evidence="3 4" key="1">
    <citation type="submission" date="2021-06" db="EMBL/GenBank/DDBJ databases">
        <authorList>
            <person name="Kallberg Y."/>
            <person name="Tangrot J."/>
            <person name="Rosling A."/>
        </authorList>
    </citation>
    <scope>NUCLEOTIDE SEQUENCE [LARGE SCALE GENOMIC DNA]</scope>
    <source>
        <strain evidence="3 4">120-4 pot B 10/14</strain>
    </source>
</reference>
<keyword evidence="4" id="KW-1185">Reference proteome</keyword>
<sequence length="449" mass="51649">MAYECPMLGNNNNSRPTIIENEKVEASEAEGTSSRNRPAVDVTRAQAMLAQLLSGEDAFNSEIPSSDPLFKAFATKRRKKNNGRVEEVKTLEYEMIYLNEVKEEQDFKLGPLSGEQEVQLRVLLSKYKSIFKEIGRTSVAQHEIYTEEEYLQMEEETYKLLIDYLTDLSDILYKNNKHNPSNPLRVVLRKEVQIVLIVLDAMHESAIGGHLGEKATIQKVCQRYHWPQMVSNIKHFMKVELDVNTYSTEEINGENLSLLIFARVLTLADNLNESRALAIGNIKRSQGKQVIDYNKRYKLHSFAIGDKVWQYKAKLDSRKGGKLEPKWHGPYWVHETFHNGSYKLRTLDGKVVAQSVHENIRTHIQRLAAALESDEVIILDRDCVILRTSGQEFLEQIVLPERKTSAGKIRENLHIYLQDLHRNEPSDLALPFENPGENWDEKLDLLCQK</sequence>
<evidence type="ECO:0000313" key="3">
    <source>
        <dbReference type="EMBL" id="CAG8723630.1"/>
    </source>
</evidence>
<comment type="caution">
    <text evidence="3">The sequence shown here is derived from an EMBL/GenBank/DDBJ whole genome shotgun (WGS) entry which is preliminary data.</text>
</comment>
<evidence type="ECO:0000259" key="2">
    <source>
        <dbReference type="Pfam" id="PF17921"/>
    </source>
</evidence>
<gene>
    <name evidence="3" type="ORF">GMARGA_LOCUS13734</name>
</gene>
<feature type="domain" description="Integrase zinc-binding" evidence="2">
    <location>
        <begin position="198"/>
        <end position="237"/>
    </location>
</feature>
<dbReference type="InterPro" id="IPR041588">
    <property type="entry name" value="Integrase_H2C2"/>
</dbReference>
<name>A0ABN7V2W4_GIGMA</name>